<feature type="chain" id="PRO_5029536948" description="Melanin-concentrating hormone" evidence="1">
    <location>
        <begin position="27"/>
        <end position="113"/>
    </location>
</feature>
<dbReference type="InParanoid" id="A0A7M7T1E0"/>
<evidence type="ECO:0008006" key="4">
    <source>
        <dbReference type="Google" id="ProtNLM"/>
    </source>
</evidence>
<name>A0A7M7T1E0_STRPU</name>
<organism evidence="2 3">
    <name type="scientific">Strongylocentrotus purpuratus</name>
    <name type="common">Purple sea urchin</name>
    <dbReference type="NCBI Taxonomy" id="7668"/>
    <lineage>
        <taxon>Eukaryota</taxon>
        <taxon>Metazoa</taxon>
        <taxon>Echinodermata</taxon>
        <taxon>Eleutherozoa</taxon>
        <taxon>Echinozoa</taxon>
        <taxon>Echinoidea</taxon>
        <taxon>Euechinoidea</taxon>
        <taxon>Echinacea</taxon>
        <taxon>Camarodonta</taxon>
        <taxon>Echinidea</taxon>
        <taxon>Strongylocentrotidae</taxon>
        <taxon>Strongylocentrotus</taxon>
    </lineage>
</organism>
<dbReference type="EnsemblMetazoa" id="XM_030990820">
    <property type="protein sequence ID" value="XP_030846680"/>
    <property type="gene ID" value="LOC115926197"/>
</dbReference>
<reference evidence="3" key="1">
    <citation type="submission" date="2015-02" db="EMBL/GenBank/DDBJ databases">
        <title>Genome sequencing for Strongylocentrotus purpuratus.</title>
        <authorList>
            <person name="Murali S."/>
            <person name="Liu Y."/>
            <person name="Vee V."/>
            <person name="English A."/>
            <person name="Wang M."/>
            <person name="Skinner E."/>
            <person name="Han Y."/>
            <person name="Muzny D.M."/>
            <person name="Worley K.C."/>
            <person name="Gibbs R.A."/>
        </authorList>
    </citation>
    <scope>NUCLEOTIDE SEQUENCE</scope>
</reference>
<dbReference type="AlphaFoldDB" id="A0A7M7T1E0"/>
<dbReference type="GeneID" id="115926197"/>
<evidence type="ECO:0000313" key="2">
    <source>
        <dbReference type="EnsemblMetazoa" id="XP_030846680"/>
    </source>
</evidence>
<feature type="signal peptide" evidence="1">
    <location>
        <begin position="1"/>
        <end position="26"/>
    </location>
</feature>
<dbReference type="Proteomes" id="UP000007110">
    <property type="component" value="Unassembled WGS sequence"/>
</dbReference>
<accession>A0A7M7T1E0</accession>
<keyword evidence="3" id="KW-1185">Reference proteome</keyword>
<evidence type="ECO:0000256" key="1">
    <source>
        <dbReference type="SAM" id="SignalP"/>
    </source>
</evidence>
<reference evidence="2" key="2">
    <citation type="submission" date="2021-01" db="UniProtKB">
        <authorList>
            <consortium name="EnsemblMetazoa"/>
        </authorList>
    </citation>
    <scope>IDENTIFICATION</scope>
</reference>
<sequence>MEPHQLTLTVFILSLSVLMAVTSTGAFPQEVRGDRTGHMIDGFSNDIDLLPLQETALIRLLSNLQSSSSEYASGEDETYPMVASKRSRSGRKLRFCMDVIRNTWRLCRNTRSN</sequence>
<protein>
    <recommendedName>
        <fullName evidence="4">Melanin-concentrating hormone</fullName>
    </recommendedName>
</protein>
<dbReference type="KEGG" id="spu:115926197"/>
<dbReference type="RefSeq" id="XP_030846680.1">
    <property type="nucleotide sequence ID" value="XM_030990820.1"/>
</dbReference>
<keyword evidence="1" id="KW-0732">Signal</keyword>
<evidence type="ECO:0000313" key="3">
    <source>
        <dbReference type="Proteomes" id="UP000007110"/>
    </source>
</evidence>
<proteinExistence type="predicted"/>